<dbReference type="Gene3D" id="3.10.450.620">
    <property type="entry name" value="JHP933, nucleotidyltransferase-like core domain"/>
    <property type="match status" value="1"/>
</dbReference>
<proteinExistence type="predicted"/>
<evidence type="ECO:0008006" key="3">
    <source>
        <dbReference type="Google" id="ProtNLM"/>
    </source>
</evidence>
<accession>A0A2M7BC64</accession>
<dbReference type="AlphaFoldDB" id="A0A2M7BC64"/>
<protein>
    <recommendedName>
        <fullName evidence="3">Nucleotidyl transferase AbiEii/AbiGii toxin family protein</fullName>
    </recommendedName>
</protein>
<dbReference type="Pfam" id="PF08843">
    <property type="entry name" value="AbiEii"/>
    <property type="match status" value="1"/>
</dbReference>
<evidence type="ECO:0000313" key="2">
    <source>
        <dbReference type="Proteomes" id="UP000229631"/>
    </source>
</evidence>
<dbReference type="Proteomes" id="UP000229631">
    <property type="component" value="Unassembled WGS sequence"/>
</dbReference>
<gene>
    <name evidence="1" type="ORF">COS54_02450</name>
</gene>
<dbReference type="InterPro" id="IPR014942">
    <property type="entry name" value="AbiEii"/>
</dbReference>
<reference evidence="2" key="1">
    <citation type="submission" date="2017-09" db="EMBL/GenBank/DDBJ databases">
        <title>Depth-based differentiation of microbial function through sediment-hosted aquifers and enrichment of novel symbionts in the deep terrestrial subsurface.</title>
        <authorList>
            <person name="Probst A.J."/>
            <person name="Ladd B."/>
            <person name="Jarett J.K."/>
            <person name="Geller-Mcgrath D.E."/>
            <person name="Sieber C.M.K."/>
            <person name="Emerson J.B."/>
            <person name="Anantharaman K."/>
            <person name="Thomas B.C."/>
            <person name="Malmstrom R."/>
            <person name="Stieglmeier M."/>
            <person name="Klingl A."/>
            <person name="Woyke T."/>
            <person name="Ryan C.M."/>
            <person name="Banfield J.F."/>
        </authorList>
    </citation>
    <scope>NUCLEOTIDE SEQUENCE [LARGE SCALE GENOMIC DNA]</scope>
</reference>
<evidence type="ECO:0000313" key="1">
    <source>
        <dbReference type="EMBL" id="PIV00679.1"/>
    </source>
</evidence>
<name>A0A2M7BC64_9BACT</name>
<organism evidence="1 2">
    <name type="scientific">Candidatus Shapirobacteria bacterium CG03_land_8_20_14_0_80_39_12</name>
    <dbReference type="NCBI Taxonomy" id="1974879"/>
    <lineage>
        <taxon>Bacteria</taxon>
        <taxon>Candidatus Shapironibacteriota</taxon>
    </lineage>
</organism>
<dbReference type="EMBL" id="PEVC01000045">
    <property type="protein sequence ID" value="PIV00679.1"/>
    <property type="molecule type" value="Genomic_DNA"/>
</dbReference>
<sequence length="277" mass="32393">MLIDDLKIIVDRNRGQNSFYLRNLLKEVLQIYSLNFVYTSVYADSFLFKGGTCLRFCFDLPRLSEDLDFDIKKYPDFSLDNFCGDIKAYFVGKLQFREFDLKVAGNKREIVLKFPVMDKLGLVSNTAESNILFLRIDLSPTDSENFKEEISLKTTYDFSFVIKRYSIEDLFASKIAAILNRSFKKGKGDLITFKGRDYYDLIWFLEKGVNPNYKRLTDIVKMKSKNEILEKLDEKVGSVKENYLKEDLLPLFKEAGLVDSFVVNFKQLYKQKRDLLL</sequence>
<comment type="caution">
    <text evidence="1">The sequence shown here is derived from an EMBL/GenBank/DDBJ whole genome shotgun (WGS) entry which is preliminary data.</text>
</comment>